<dbReference type="GeneID" id="25261739"/>
<dbReference type="RefSeq" id="XP_013245509.1">
    <property type="nucleotide sequence ID" value="XM_013390055.1"/>
</dbReference>
<dbReference type="InterPro" id="IPR050593">
    <property type="entry name" value="LovG"/>
</dbReference>
<dbReference type="GO" id="GO:0005737">
    <property type="term" value="C:cytoplasm"/>
    <property type="evidence" value="ECO:0007669"/>
    <property type="project" value="TreeGrafter"/>
</dbReference>
<sequence>MDGLRVLGLHGKGTNSEIMKAQVGPLCRAAEIEGHVQFESGPVPSVPYHNIERFFPGQDYRAWYEAPTSEKLREAQDYLSALLQGRPLGSPDEVPKPQVSDMRKVTLSRSAAFDLYNELSRDLPRAFDGVICFSQGCALAAGLLLQTSIEHPAEEAPIKFAIFICGSRPFSPVTTQRYNTRELKGTDAPIRITIPTLHIIGKQDGARQEGHLLASLCAPGTAEVLEFDGGHAPPRKSKDIQEVARAIKRLVCKAQA</sequence>
<keyword evidence="4" id="KW-1185">Reference proteome</keyword>
<dbReference type="PANTHER" id="PTHR48070:SF6">
    <property type="entry name" value="ESTERASE OVCA2"/>
    <property type="match status" value="1"/>
</dbReference>
<dbReference type="Proteomes" id="UP000027361">
    <property type="component" value="Unassembled WGS sequence"/>
</dbReference>
<feature type="domain" description="Serine hydrolase" evidence="2">
    <location>
        <begin position="4"/>
        <end position="242"/>
    </location>
</feature>
<dbReference type="OMA" id="DIGHCPP"/>
<organism evidence="3 4">
    <name type="scientific">Tilletiaria anomala (strain ATCC 24038 / CBS 436.72 / UBC 951)</name>
    <dbReference type="NCBI Taxonomy" id="1037660"/>
    <lineage>
        <taxon>Eukaryota</taxon>
        <taxon>Fungi</taxon>
        <taxon>Dikarya</taxon>
        <taxon>Basidiomycota</taxon>
        <taxon>Ustilaginomycotina</taxon>
        <taxon>Exobasidiomycetes</taxon>
        <taxon>Georgefischeriales</taxon>
        <taxon>Tilletiariaceae</taxon>
        <taxon>Tilletiaria</taxon>
    </lineage>
</organism>
<keyword evidence="1" id="KW-0378">Hydrolase</keyword>
<dbReference type="SUPFAM" id="SSF53474">
    <property type="entry name" value="alpha/beta-Hydrolases"/>
    <property type="match status" value="1"/>
</dbReference>
<dbReference type="InterPro" id="IPR005645">
    <property type="entry name" value="FSH-like_dom"/>
</dbReference>
<comment type="caution">
    <text evidence="3">The sequence shown here is derived from an EMBL/GenBank/DDBJ whole genome shotgun (WGS) entry which is preliminary data.</text>
</comment>
<gene>
    <name evidence="3" type="ORF">K437DRAFT_161194</name>
</gene>
<dbReference type="PANTHER" id="PTHR48070">
    <property type="entry name" value="ESTERASE OVCA2"/>
    <property type="match status" value="1"/>
</dbReference>
<dbReference type="EMBL" id="JMSN01000007">
    <property type="protein sequence ID" value="KDN52670.1"/>
    <property type="molecule type" value="Genomic_DNA"/>
</dbReference>
<dbReference type="Pfam" id="PF03959">
    <property type="entry name" value="FSH1"/>
    <property type="match status" value="1"/>
</dbReference>
<evidence type="ECO:0000313" key="3">
    <source>
        <dbReference type="EMBL" id="KDN52670.1"/>
    </source>
</evidence>
<dbReference type="GO" id="GO:0005634">
    <property type="term" value="C:nucleus"/>
    <property type="evidence" value="ECO:0007669"/>
    <property type="project" value="TreeGrafter"/>
</dbReference>
<protein>
    <recommendedName>
        <fullName evidence="2">Serine hydrolase domain-containing protein</fullName>
    </recommendedName>
</protein>
<evidence type="ECO:0000313" key="4">
    <source>
        <dbReference type="Proteomes" id="UP000027361"/>
    </source>
</evidence>
<reference evidence="3 4" key="1">
    <citation type="submission" date="2014-05" db="EMBL/GenBank/DDBJ databases">
        <title>Draft genome sequence of a rare smut relative, Tilletiaria anomala UBC 951.</title>
        <authorList>
            <consortium name="DOE Joint Genome Institute"/>
            <person name="Toome M."/>
            <person name="Kuo A."/>
            <person name="Henrissat B."/>
            <person name="Lipzen A."/>
            <person name="Tritt A."/>
            <person name="Yoshinaga Y."/>
            <person name="Zane M."/>
            <person name="Barry K."/>
            <person name="Grigoriev I.V."/>
            <person name="Spatafora J.W."/>
            <person name="Aimea M.C."/>
        </authorList>
    </citation>
    <scope>NUCLEOTIDE SEQUENCE [LARGE SCALE GENOMIC DNA]</scope>
    <source>
        <strain evidence="3 4">UBC 951</strain>
    </source>
</reference>
<dbReference type="HOGENOM" id="CLU_051938_4_1_1"/>
<evidence type="ECO:0000256" key="1">
    <source>
        <dbReference type="ARBA" id="ARBA00022801"/>
    </source>
</evidence>
<proteinExistence type="predicted"/>
<accession>A0A066WPW3</accession>
<dbReference type="STRING" id="1037660.A0A066WPW3"/>
<dbReference type="Gene3D" id="3.40.50.1820">
    <property type="entry name" value="alpha/beta hydrolase"/>
    <property type="match status" value="1"/>
</dbReference>
<dbReference type="OrthoDB" id="414698at2759"/>
<dbReference type="InterPro" id="IPR029058">
    <property type="entry name" value="AB_hydrolase_fold"/>
</dbReference>
<evidence type="ECO:0000259" key="2">
    <source>
        <dbReference type="Pfam" id="PF03959"/>
    </source>
</evidence>
<dbReference type="InParanoid" id="A0A066WPW3"/>
<dbReference type="AlphaFoldDB" id="A0A066WPW3"/>
<name>A0A066WPW3_TILAU</name>
<dbReference type="GO" id="GO:0016787">
    <property type="term" value="F:hydrolase activity"/>
    <property type="evidence" value="ECO:0007669"/>
    <property type="project" value="UniProtKB-KW"/>
</dbReference>